<gene>
    <name evidence="2" type="ORF">ACFPTN_18810</name>
</gene>
<proteinExistence type="predicted"/>
<feature type="transmembrane region" description="Helical" evidence="1">
    <location>
        <begin position="12"/>
        <end position="41"/>
    </location>
</feature>
<evidence type="ECO:0000313" key="3">
    <source>
        <dbReference type="Proteomes" id="UP001595974"/>
    </source>
</evidence>
<dbReference type="InterPro" id="IPR022266">
    <property type="entry name" value="DtrJ-like"/>
</dbReference>
<dbReference type="RefSeq" id="WP_096447961.1">
    <property type="nucleotide sequence ID" value="NZ_JBHSOG010000094.1"/>
</dbReference>
<reference evidence="3" key="1">
    <citation type="journal article" date="2019" name="Int. J. Syst. Evol. Microbiol.">
        <title>The Global Catalogue of Microorganisms (GCM) 10K type strain sequencing project: providing services to taxonomists for standard genome sequencing and annotation.</title>
        <authorList>
            <consortium name="The Broad Institute Genomics Platform"/>
            <consortium name="The Broad Institute Genome Sequencing Center for Infectious Disease"/>
            <person name="Wu L."/>
            <person name="Ma J."/>
        </authorList>
    </citation>
    <scope>NUCLEOTIDE SEQUENCE [LARGE SCALE GENOMIC DNA]</scope>
    <source>
        <strain evidence="3">SHR3</strain>
    </source>
</reference>
<keyword evidence="1" id="KW-0812">Transmembrane</keyword>
<feature type="transmembrane region" description="Helical" evidence="1">
    <location>
        <begin position="146"/>
        <end position="166"/>
    </location>
</feature>
<evidence type="ECO:0000313" key="2">
    <source>
        <dbReference type="EMBL" id="MFC5771435.1"/>
    </source>
</evidence>
<dbReference type="EMBL" id="JBHSOG010000094">
    <property type="protein sequence ID" value="MFC5771435.1"/>
    <property type="molecule type" value="Genomic_DNA"/>
</dbReference>
<keyword evidence="1" id="KW-1133">Transmembrane helix</keyword>
<dbReference type="Proteomes" id="UP001595974">
    <property type="component" value="Unassembled WGS sequence"/>
</dbReference>
<keyword evidence="3" id="KW-1185">Reference proteome</keyword>
<protein>
    <submittedName>
        <fullName evidence="2">DUF4400 domain-containing protein</fullName>
    </submittedName>
</protein>
<accession>A0ABW1AVZ5</accession>
<dbReference type="Pfam" id="PF14348">
    <property type="entry name" value="DtrJ-like"/>
    <property type="match status" value="1"/>
</dbReference>
<name>A0ABW1AVZ5_9RHOO</name>
<feature type="transmembrane region" description="Helical" evidence="1">
    <location>
        <begin position="213"/>
        <end position="233"/>
    </location>
</feature>
<keyword evidence="1" id="KW-0472">Membrane</keyword>
<organism evidence="2 3">
    <name type="scientific">Thauera sinica</name>
    <dbReference type="NCBI Taxonomy" id="2665146"/>
    <lineage>
        <taxon>Bacteria</taxon>
        <taxon>Pseudomonadati</taxon>
        <taxon>Pseudomonadota</taxon>
        <taxon>Betaproteobacteria</taxon>
        <taxon>Rhodocyclales</taxon>
        <taxon>Zoogloeaceae</taxon>
        <taxon>Thauera</taxon>
    </lineage>
</organism>
<evidence type="ECO:0000256" key="1">
    <source>
        <dbReference type="SAM" id="Phobius"/>
    </source>
</evidence>
<comment type="caution">
    <text evidence="2">The sequence shown here is derived from an EMBL/GenBank/DDBJ whole genome shotgun (WGS) entry which is preliminary data.</text>
</comment>
<feature type="transmembrane region" description="Helical" evidence="1">
    <location>
        <begin position="187"/>
        <end position="207"/>
    </location>
</feature>
<sequence length="237" mass="25354">MSSRSAAFHDGALAGVLLSPLKLAFSLALGLVALLLCAWIVDWVFVFKVWPQGVERLRELLAHDLARGIALAAQQRTGAGVITAPANALYSIVFEATGIHDMGTQFANGSALSIPDTIMRRSYVSHREGIEAAMVGTQLLGVRAAILARFAPLLLLLYAIGAADGFTQRAIRRACGGRESASLYHRAKYLQLAVLGLGGVALLMWPGPVQWELCVVLGALLTGGLASVQWAYYKKHM</sequence>